<keyword evidence="3" id="KW-0472">Membrane</keyword>
<dbReference type="EC" id="3.5.1.89" evidence="2"/>
<feature type="transmembrane region" description="Helical" evidence="3">
    <location>
        <begin position="41"/>
        <end position="57"/>
    </location>
</feature>
<proteinExistence type="inferred from homology"/>
<dbReference type="InterPro" id="IPR024078">
    <property type="entry name" value="LmbE-like_dom_sf"/>
</dbReference>
<keyword evidence="5" id="KW-1185">Reference proteome</keyword>
<dbReference type="PANTHER" id="PTHR12993:SF11">
    <property type="entry name" value="N-ACETYLGLUCOSAMINYL-PHOSPHATIDYLINOSITOL DE-N-ACETYLASE"/>
    <property type="match status" value="1"/>
</dbReference>
<protein>
    <recommendedName>
        <fullName evidence="2">N-acetylglucosaminylphosphatidylinositol deacetylase</fullName>
        <ecNumber evidence="2">3.5.1.89</ecNumber>
    </recommendedName>
</protein>
<sequence length="353" mass="38884">MFLPETIQQAETQNSAWRASTGRLFRCRQACQDRGANRRRLLIASLLALCVGCLLLLESGSVGSLAESPISNPGRVLLVTAHPDDEVIFFSSTITALHASGLEVFLLCLTNGDAHGLGGVRERELRAAAKALQIDSAHLNILNDSRIQDGHHEEWEQDYVANVVRKEVRRLLINTIITFDPAGVTGHKNHKGCHDGVRQYVTACAMEEEEGSKKCPNAWSLTTTDDLRTHLSIFDIIYSAVDGHRGNESAMFLNHDLLGMFRAMAAHKSQSRWWRHVLLTRYTFVNTLQRVKPLLTDWALPLPVPAGLDSTAVGAGGVQGDLITTAAASSGAVAKRGKFMARMSRRVMKNIRR</sequence>
<evidence type="ECO:0000256" key="3">
    <source>
        <dbReference type="SAM" id="Phobius"/>
    </source>
</evidence>
<evidence type="ECO:0000256" key="1">
    <source>
        <dbReference type="ARBA" id="ARBA00006066"/>
    </source>
</evidence>
<reference evidence="4 5" key="1">
    <citation type="journal article" date="2024" name="Nat. Commun.">
        <title>Phylogenomics reveals the evolutionary origins of lichenization in chlorophyte algae.</title>
        <authorList>
            <person name="Puginier C."/>
            <person name="Libourel C."/>
            <person name="Otte J."/>
            <person name="Skaloud P."/>
            <person name="Haon M."/>
            <person name="Grisel S."/>
            <person name="Petersen M."/>
            <person name="Berrin J.G."/>
            <person name="Delaux P.M."/>
            <person name="Dal Grande F."/>
            <person name="Keller J."/>
        </authorList>
    </citation>
    <scope>NUCLEOTIDE SEQUENCE [LARGE SCALE GENOMIC DNA]</scope>
    <source>
        <strain evidence="4 5">SAG 216-7</strain>
    </source>
</reference>
<gene>
    <name evidence="4" type="ORF">WJX75_001900</name>
</gene>
<accession>A0ABR2YM49</accession>
<comment type="similarity">
    <text evidence="1">Belongs to the PIGL family.</text>
</comment>
<name>A0ABR2YM49_9CHLO</name>
<keyword evidence="3" id="KW-1133">Transmembrane helix</keyword>
<dbReference type="PANTHER" id="PTHR12993">
    <property type="entry name" value="N-ACETYLGLUCOSAMINYL-PHOSPHATIDYLINOSITOL DE-N-ACETYLASE-RELATED"/>
    <property type="match status" value="1"/>
</dbReference>
<dbReference type="Proteomes" id="UP001491310">
    <property type="component" value="Unassembled WGS sequence"/>
</dbReference>
<dbReference type="Pfam" id="PF02585">
    <property type="entry name" value="PIG-L"/>
    <property type="match status" value="1"/>
</dbReference>
<evidence type="ECO:0000313" key="4">
    <source>
        <dbReference type="EMBL" id="KAK9908037.1"/>
    </source>
</evidence>
<dbReference type="Gene3D" id="3.40.50.10320">
    <property type="entry name" value="LmbE-like"/>
    <property type="match status" value="1"/>
</dbReference>
<dbReference type="InterPro" id="IPR003737">
    <property type="entry name" value="GlcNAc_PI_deacetylase-related"/>
</dbReference>
<evidence type="ECO:0000256" key="2">
    <source>
        <dbReference type="ARBA" id="ARBA00012176"/>
    </source>
</evidence>
<dbReference type="EMBL" id="JALJOT010000008">
    <property type="protein sequence ID" value="KAK9908037.1"/>
    <property type="molecule type" value="Genomic_DNA"/>
</dbReference>
<evidence type="ECO:0000313" key="5">
    <source>
        <dbReference type="Proteomes" id="UP001491310"/>
    </source>
</evidence>
<organism evidence="4 5">
    <name type="scientific">Coccomyxa subellipsoidea</name>
    <dbReference type="NCBI Taxonomy" id="248742"/>
    <lineage>
        <taxon>Eukaryota</taxon>
        <taxon>Viridiplantae</taxon>
        <taxon>Chlorophyta</taxon>
        <taxon>core chlorophytes</taxon>
        <taxon>Trebouxiophyceae</taxon>
        <taxon>Trebouxiophyceae incertae sedis</taxon>
        <taxon>Coccomyxaceae</taxon>
        <taxon>Coccomyxa</taxon>
    </lineage>
</organism>
<keyword evidence="3" id="KW-0812">Transmembrane</keyword>
<dbReference type="SUPFAM" id="SSF102588">
    <property type="entry name" value="LmbE-like"/>
    <property type="match status" value="1"/>
</dbReference>
<comment type="caution">
    <text evidence="4">The sequence shown here is derived from an EMBL/GenBank/DDBJ whole genome shotgun (WGS) entry which is preliminary data.</text>
</comment>